<dbReference type="OrthoDB" id="4961326at2759"/>
<dbReference type="EMBL" id="SRPW01003643">
    <property type="protein sequence ID" value="KAG5986420.1"/>
    <property type="molecule type" value="Genomic_DNA"/>
</dbReference>
<evidence type="ECO:0000313" key="3">
    <source>
        <dbReference type="Proteomes" id="UP000748025"/>
    </source>
</evidence>
<accession>A0A9P7SWA3</accession>
<feature type="chain" id="PRO_5040249755" description="Cyanovirin-N domain-containing protein" evidence="1">
    <location>
        <begin position="22"/>
        <end position="113"/>
    </location>
</feature>
<dbReference type="Proteomes" id="UP000748025">
    <property type="component" value="Unassembled WGS sequence"/>
</dbReference>
<keyword evidence="1" id="KW-0732">Signal</keyword>
<dbReference type="AlphaFoldDB" id="A0A9P7SWA3"/>
<proteinExistence type="predicted"/>
<keyword evidence="3" id="KW-1185">Reference proteome</keyword>
<protein>
    <recommendedName>
        <fullName evidence="4">Cyanovirin-N domain-containing protein</fullName>
    </recommendedName>
</protein>
<evidence type="ECO:0000313" key="2">
    <source>
        <dbReference type="EMBL" id="KAG5986420.1"/>
    </source>
</evidence>
<evidence type="ECO:0008006" key="4">
    <source>
        <dbReference type="Google" id="ProtNLM"/>
    </source>
</evidence>
<feature type="signal peptide" evidence="1">
    <location>
        <begin position="1"/>
        <end position="21"/>
    </location>
</feature>
<gene>
    <name evidence="2" type="ORF">E4U43_005516</name>
</gene>
<sequence>MQFSTSAALAAMAVFAGQTLAECGLGRVPGHGRSTLVPTCKPNSSMSWFCSRTQSAIARNGATWTLIPGSGLSTIWVLCGDNQTTMYCRDGALGNFNMDCGDNPVEVREIVET</sequence>
<organism evidence="2 3">
    <name type="scientific">Claviceps pusilla</name>
    <dbReference type="NCBI Taxonomy" id="123648"/>
    <lineage>
        <taxon>Eukaryota</taxon>
        <taxon>Fungi</taxon>
        <taxon>Dikarya</taxon>
        <taxon>Ascomycota</taxon>
        <taxon>Pezizomycotina</taxon>
        <taxon>Sordariomycetes</taxon>
        <taxon>Hypocreomycetidae</taxon>
        <taxon>Hypocreales</taxon>
        <taxon>Clavicipitaceae</taxon>
        <taxon>Claviceps</taxon>
    </lineage>
</organism>
<reference evidence="2" key="1">
    <citation type="journal article" date="2020" name="bioRxiv">
        <title>Whole genome comparisons of ergot fungi reveals the divergence and evolution of species within the genus Claviceps are the result of varying mechanisms driving genome evolution and host range expansion.</title>
        <authorList>
            <person name="Wyka S.A."/>
            <person name="Mondo S.J."/>
            <person name="Liu M."/>
            <person name="Dettman J."/>
            <person name="Nalam V."/>
            <person name="Broders K.D."/>
        </authorList>
    </citation>
    <scope>NUCLEOTIDE SEQUENCE</scope>
    <source>
        <strain evidence="2">CCC 602</strain>
    </source>
</reference>
<comment type="caution">
    <text evidence="2">The sequence shown here is derived from an EMBL/GenBank/DDBJ whole genome shotgun (WGS) entry which is preliminary data.</text>
</comment>
<name>A0A9P7SWA3_9HYPO</name>
<evidence type="ECO:0000256" key="1">
    <source>
        <dbReference type="SAM" id="SignalP"/>
    </source>
</evidence>